<sequence>MQSTPQMPDSSSTDGQPQTAPRSLADVMTWGEQLLPLSYVALEASWISILLIGLGRLHVFGLHQPFMPLWAPFLLLIISTWGSLNLPDQALKQQKGASQKRHSGILSLTIQCVCSLFIIWASLYSSTIAFWNPTWIGQLLTDFIQINGQSFTIVGILLMCYILCRRGIHIARYLIEPEGTMRGIITGGIVSVCVCLTPSTSGQEQVYLLLLILLFFVCALLARSLAYAIFVRQEHLSGLQGSKFAQDRLITITVGLICLVFGVLTLLLGATISPSLLAVIQQSLSPLGTLYNGFAYGLAWFMTLLVRWIPIDPNFKFSLPKLNRHQPPVPPPSMTSHNQVSPEMQTLGGTISIILFIVFIIALVWIVTILLRKRRGRKTRQFDLHESLWSWQLFWTQFKAFLLSLWHRLRASKKVNAEQVVVERAEEGETAVKRDIRAIYRAFLQWSAGRGYARQRDETPFEFKRRLDLPLVDFEPEIQVVTEVYTAARYGQTSPGDQDVERMQQNWMSLQQKSHQQRE</sequence>
<feature type="transmembrane region" description="Helical" evidence="2">
    <location>
        <begin position="143"/>
        <end position="164"/>
    </location>
</feature>
<feature type="domain" description="Protein-glutamine gamma-glutamyltransferase-like C-terminal" evidence="3">
    <location>
        <begin position="439"/>
        <end position="507"/>
    </location>
</feature>
<evidence type="ECO:0000259" key="3">
    <source>
        <dbReference type="Pfam" id="PF13559"/>
    </source>
</evidence>
<dbReference type="RefSeq" id="WP_126626605.1">
    <property type="nucleotide sequence ID" value="NZ_BIFT01000001.1"/>
</dbReference>
<feature type="transmembrane region" description="Helical" evidence="2">
    <location>
        <begin position="250"/>
        <end position="277"/>
    </location>
</feature>
<dbReference type="OrthoDB" id="146424at2"/>
<comment type="caution">
    <text evidence="4">The sequence shown here is derived from an EMBL/GenBank/DDBJ whole genome shotgun (WGS) entry which is preliminary data.</text>
</comment>
<dbReference type="AlphaFoldDB" id="A0A402B431"/>
<proteinExistence type="predicted"/>
<gene>
    <name evidence="4" type="ORF">KDA_15850</name>
</gene>
<feature type="transmembrane region" description="Helical" evidence="2">
    <location>
        <begin position="66"/>
        <end position="84"/>
    </location>
</feature>
<keyword evidence="2" id="KW-1133">Transmembrane helix</keyword>
<dbReference type="Proteomes" id="UP000287171">
    <property type="component" value="Unassembled WGS sequence"/>
</dbReference>
<evidence type="ECO:0000313" key="4">
    <source>
        <dbReference type="EMBL" id="GCE26101.1"/>
    </source>
</evidence>
<evidence type="ECO:0000256" key="1">
    <source>
        <dbReference type="SAM" id="MobiDB-lite"/>
    </source>
</evidence>
<feature type="transmembrane region" description="Helical" evidence="2">
    <location>
        <begin position="351"/>
        <end position="371"/>
    </location>
</feature>
<name>A0A402B431_9CHLR</name>
<keyword evidence="2" id="KW-0812">Transmembrane</keyword>
<feature type="transmembrane region" description="Helical" evidence="2">
    <location>
        <begin position="105"/>
        <end position="123"/>
    </location>
</feature>
<dbReference type="InterPro" id="IPR025403">
    <property type="entry name" value="TgpA-like_C"/>
</dbReference>
<feature type="region of interest" description="Disordered" evidence="1">
    <location>
        <begin position="1"/>
        <end position="21"/>
    </location>
</feature>
<evidence type="ECO:0000256" key="2">
    <source>
        <dbReference type="SAM" id="Phobius"/>
    </source>
</evidence>
<feature type="transmembrane region" description="Helical" evidence="2">
    <location>
        <begin position="34"/>
        <end position="54"/>
    </location>
</feature>
<dbReference type="EMBL" id="BIFT01000001">
    <property type="protein sequence ID" value="GCE26101.1"/>
    <property type="molecule type" value="Genomic_DNA"/>
</dbReference>
<protein>
    <recommendedName>
        <fullName evidence="3">Protein-glutamine gamma-glutamyltransferase-like C-terminal domain-containing protein</fullName>
    </recommendedName>
</protein>
<organism evidence="4 5">
    <name type="scientific">Dictyobacter alpinus</name>
    <dbReference type="NCBI Taxonomy" id="2014873"/>
    <lineage>
        <taxon>Bacteria</taxon>
        <taxon>Bacillati</taxon>
        <taxon>Chloroflexota</taxon>
        <taxon>Ktedonobacteria</taxon>
        <taxon>Ktedonobacterales</taxon>
        <taxon>Dictyobacteraceae</taxon>
        <taxon>Dictyobacter</taxon>
    </lineage>
</organism>
<feature type="transmembrane region" description="Helical" evidence="2">
    <location>
        <begin position="289"/>
        <end position="309"/>
    </location>
</feature>
<keyword evidence="5" id="KW-1185">Reference proteome</keyword>
<reference evidence="5" key="1">
    <citation type="submission" date="2018-12" db="EMBL/GenBank/DDBJ databases">
        <title>Tengunoibacter tsumagoiensis gen. nov., sp. nov., Dictyobacter kobayashii sp. nov., D. alpinus sp. nov., and D. joshuensis sp. nov. and description of Dictyobacteraceae fam. nov. within the order Ktedonobacterales isolated from Tengu-no-mugimeshi.</title>
        <authorList>
            <person name="Wang C.M."/>
            <person name="Zheng Y."/>
            <person name="Sakai Y."/>
            <person name="Toyoda A."/>
            <person name="Minakuchi Y."/>
            <person name="Abe K."/>
            <person name="Yokota A."/>
            <person name="Yabe S."/>
        </authorList>
    </citation>
    <scope>NUCLEOTIDE SEQUENCE [LARGE SCALE GENOMIC DNA]</scope>
    <source>
        <strain evidence="5">Uno16</strain>
    </source>
</reference>
<dbReference type="Pfam" id="PF13559">
    <property type="entry name" value="DUF4129"/>
    <property type="match status" value="1"/>
</dbReference>
<feature type="transmembrane region" description="Helical" evidence="2">
    <location>
        <begin position="206"/>
        <end position="230"/>
    </location>
</feature>
<accession>A0A402B431</accession>
<keyword evidence="2" id="KW-0472">Membrane</keyword>
<evidence type="ECO:0000313" key="5">
    <source>
        <dbReference type="Proteomes" id="UP000287171"/>
    </source>
</evidence>